<dbReference type="Proteomes" id="UP000069940">
    <property type="component" value="Unassembled WGS sequence"/>
</dbReference>
<evidence type="ECO:0000313" key="3">
    <source>
        <dbReference type="Proteomes" id="UP000069940"/>
    </source>
</evidence>
<dbReference type="InterPro" id="IPR010448">
    <property type="entry name" value="Torsin"/>
</dbReference>
<reference evidence="3" key="1">
    <citation type="journal article" date="2015" name="Proc. Natl. Acad. Sci. U.S.A.">
        <title>Genome sequence of the Asian Tiger mosquito, Aedes albopictus, reveals insights into its biology, genetics, and evolution.</title>
        <authorList>
            <person name="Chen X.G."/>
            <person name="Jiang X."/>
            <person name="Gu J."/>
            <person name="Xu M."/>
            <person name="Wu Y."/>
            <person name="Deng Y."/>
            <person name="Zhang C."/>
            <person name="Bonizzoni M."/>
            <person name="Dermauw W."/>
            <person name="Vontas J."/>
            <person name="Armbruster P."/>
            <person name="Huang X."/>
            <person name="Yang Y."/>
            <person name="Zhang H."/>
            <person name="He W."/>
            <person name="Peng H."/>
            <person name="Liu Y."/>
            <person name="Wu K."/>
            <person name="Chen J."/>
            <person name="Lirakis M."/>
            <person name="Topalis P."/>
            <person name="Van Leeuwen T."/>
            <person name="Hall A.B."/>
            <person name="Jiang X."/>
            <person name="Thorpe C."/>
            <person name="Mueller R.L."/>
            <person name="Sun C."/>
            <person name="Waterhouse R.M."/>
            <person name="Yan G."/>
            <person name="Tu Z.J."/>
            <person name="Fang X."/>
            <person name="James A.A."/>
        </authorList>
    </citation>
    <scope>NUCLEOTIDE SEQUENCE [LARGE SCALE GENOMIC DNA]</scope>
    <source>
        <strain evidence="3">Foshan</strain>
    </source>
</reference>
<keyword evidence="3" id="KW-1185">Reference proteome</keyword>
<proteinExistence type="inferred from homology"/>
<dbReference type="GeneID" id="109428768"/>
<dbReference type="PANTHER" id="PTHR10760">
    <property type="entry name" value="TORSIN"/>
    <property type="match status" value="1"/>
</dbReference>
<dbReference type="SUPFAM" id="SSF52540">
    <property type="entry name" value="P-loop containing nucleoside triphosphate hydrolases"/>
    <property type="match status" value="1"/>
</dbReference>
<dbReference type="EnsemblMetazoa" id="AALFPA23_016989.R24805">
    <property type="protein sequence ID" value="AALFPA23_016989.P24805"/>
    <property type="gene ID" value="AALFPA23_016989"/>
</dbReference>
<reference evidence="2" key="2">
    <citation type="submission" date="2025-05" db="UniProtKB">
        <authorList>
            <consortium name="EnsemblMetazoa"/>
        </authorList>
    </citation>
    <scope>IDENTIFICATION</scope>
    <source>
        <strain evidence="2">Foshan</strain>
    </source>
</reference>
<dbReference type="RefSeq" id="XP_062715077.1">
    <property type="nucleotide sequence ID" value="XM_062859093.1"/>
</dbReference>
<protein>
    <recommendedName>
        <fullName evidence="4">ATPase AAA-type core domain-containing protein</fullName>
    </recommendedName>
</protein>
<comment type="similarity">
    <text evidence="1">Belongs to the ClpA/ClpB family. Torsin subfamily.</text>
</comment>
<dbReference type="InterPro" id="IPR027417">
    <property type="entry name" value="P-loop_NTPase"/>
</dbReference>
<dbReference type="RefSeq" id="XP_062715076.1">
    <property type="nucleotide sequence ID" value="XM_062859092.1"/>
</dbReference>
<dbReference type="PANTHER" id="PTHR10760:SF2">
    <property type="entry name" value="LD13476P-RELATED"/>
    <property type="match status" value="1"/>
</dbReference>
<sequence>MGPPIDLQHTILNSLRQCPESLFIFDDVEEIPSGIVNYIVHMLNHNVVLDGVSLSKAMFVFITNVGGVEISNILLNMLKNGKTREEADYYDFERALQLASYKYENTGFFRSHLVDSHVVDYYIPFLPLEASHVRSCIMQEFSLYNITKSQIDEDILRMVMKHVTFEEIFVNGGCKRISKKVAAIVRDHFLHL</sequence>
<dbReference type="Gene3D" id="3.40.50.300">
    <property type="entry name" value="P-loop containing nucleotide triphosphate hydrolases"/>
    <property type="match status" value="1"/>
</dbReference>
<evidence type="ECO:0000256" key="1">
    <source>
        <dbReference type="ARBA" id="ARBA00006235"/>
    </source>
</evidence>
<evidence type="ECO:0000313" key="2">
    <source>
        <dbReference type="EnsemblMetazoa" id="AALFPA23_016989.P24806"/>
    </source>
</evidence>
<dbReference type="EnsemblMetazoa" id="AALFPA23_016989.R24806">
    <property type="protein sequence ID" value="AALFPA23_016989.P24806"/>
    <property type="gene ID" value="AALFPA23_016989"/>
</dbReference>
<evidence type="ECO:0008006" key="4">
    <source>
        <dbReference type="Google" id="ProtNLM"/>
    </source>
</evidence>
<accession>A0ABM1ZBT6</accession>
<organism evidence="2 3">
    <name type="scientific">Aedes albopictus</name>
    <name type="common">Asian tiger mosquito</name>
    <name type="synonym">Stegomyia albopicta</name>
    <dbReference type="NCBI Taxonomy" id="7160"/>
    <lineage>
        <taxon>Eukaryota</taxon>
        <taxon>Metazoa</taxon>
        <taxon>Ecdysozoa</taxon>
        <taxon>Arthropoda</taxon>
        <taxon>Hexapoda</taxon>
        <taxon>Insecta</taxon>
        <taxon>Pterygota</taxon>
        <taxon>Neoptera</taxon>
        <taxon>Endopterygota</taxon>
        <taxon>Diptera</taxon>
        <taxon>Nematocera</taxon>
        <taxon>Culicoidea</taxon>
        <taxon>Culicidae</taxon>
        <taxon>Culicinae</taxon>
        <taxon>Aedini</taxon>
        <taxon>Aedes</taxon>
        <taxon>Stegomyia</taxon>
    </lineage>
</organism>
<name>A0ABM1ZBT6_AEDAL</name>